<dbReference type="PANTHER" id="PTHR43333">
    <property type="entry name" value="2-HACID_DH_C DOMAIN-CONTAINING PROTEIN"/>
    <property type="match status" value="1"/>
</dbReference>
<evidence type="ECO:0000256" key="2">
    <source>
        <dbReference type="ARBA" id="ARBA00023027"/>
    </source>
</evidence>
<name>A0ABV5LN03_9ACTN</name>
<evidence type="ECO:0000313" key="4">
    <source>
        <dbReference type="EMBL" id="MFB9375483.1"/>
    </source>
</evidence>
<feature type="domain" description="D-isomer specific 2-hydroxyacid dehydrogenase NAD-binding" evidence="3">
    <location>
        <begin position="90"/>
        <end position="251"/>
    </location>
</feature>
<dbReference type="Gene3D" id="3.40.50.720">
    <property type="entry name" value="NAD(P)-binding Rossmann-like Domain"/>
    <property type="match status" value="2"/>
</dbReference>
<sequence length="288" mass="30839">MAEAVRLIRLEVGGTWTAEQEAEVRAVAGGLAVEFTGVPGPARAWAGAELRWVHSWAAGVDGLTGWREATVVTSAKGNGAVPLAEHAMLLTLMLDRDAARWAAAQAGRRWERRTHSELLGRTMGILGLGRAGRELRTRAEAFGMPVVALRRDHSPADLDAFCTASDVLVVCAPLTDETRGMLGDRQFDQLGPTGHYVCVSRGGIADDAALLRALQENRIAGAGLDAHAVEPLPEDSPFWDLPNVIVTPHNGATTPGTARRGFEIFLGNLGRFIRGEGLEHRVDVEAGY</sequence>
<evidence type="ECO:0000259" key="3">
    <source>
        <dbReference type="Pfam" id="PF02826"/>
    </source>
</evidence>
<gene>
    <name evidence="4" type="ORF">ACFFVI_00730</name>
</gene>
<dbReference type="PANTHER" id="PTHR43333:SF1">
    <property type="entry name" value="D-ISOMER SPECIFIC 2-HYDROXYACID DEHYDROGENASE NAD-BINDING DOMAIN-CONTAINING PROTEIN"/>
    <property type="match status" value="1"/>
</dbReference>
<keyword evidence="5" id="KW-1185">Reference proteome</keyword>
<dbReference type="InterPro" id="IPR036291">
    <property type="entry name" value="NAD(P)-bd_dom_sf"/>
</dbReference>
<dbReference type="Proteomes" id="UP001589748">
    <property type="component" value="Unassembled WGS sequence"/>
</dbReference>
<accession>A0ABV5LN03</accession>
<keyword evidence="1" id="KW-0560">Oxidoreductase</keyword>
<dbReference type="EMBL" id="JBHMDM010000001">
    <property type="protein sequence ID" value="MFB9375483.1"/>
    <property type="molecule type" value="Genomic_DNA"/>
</dbReference>
<keyword evidence="2" id="KW-0520">NAD</keyword>
<evidence type="ECO:0000256" key="1">
    <source>
        <dbReference type="ARBA" id="ARBA00023002"/>
    </source>
</evidence>
<evidence type="ECO:0000313" key="5">
    <source>
        <dbReference type="Proteomes" id="UP001589748"/>
    </source>
</evidence>
<dbReference type="RefSeq" id="WP_380136250.1">
    <property type="nucleotide sequence ID" value="NZ_JBHLUI010000006.1"/>
</dbReference>
<comment type="caution">
    <text evidence="4">The sequence shown here is derived from an EMBL/GenBank/DDBJ whole genome shotgun (WGS) entry which is preliminary data.</text>
</comment>
<dbReference type="SUPFAM" id="SSF51735">
    <property type="entry name" value="NAD(P)-binding Rossmann-fold domains"/>
    <property type="match status" value="1"/>
</dbReference>
<dbReference type="Pfam" id="PF02826">
    <property type="entry name" value="2-Hacid_dh_C"/>
    <property type="match status" value="1"/>
</dbReference>
<organism evidence="4 5">
    <name type="scientific">Kineococcus gynurae</name>
    <dbReference type="NCBI Taxonomy" id="452979"/>
    <lineage>
        <taxon>Bacteria</taxon>
        <taxon>Bacillati</taxon>
        <taxon>Actinomycetota</taxon>
        <taxon>Actinomycetes</taxon>
        <taxon>Kineosporiales</taxon>
        <taxon>Kineosporiaceae</taxon>
        <taxon>Kineococcus</taxon>
    </lineage>
</organism>
<protein>
    <submittedName>
        <fullName evidence="4">NAD(P)-dependent oxidoreductase</fullName>
    </submittedName>
</protein>
<dbReference type="InterPro" id="IPR006140">
    <property type="entry name" value="D-isomer_DH_NAD-bd"/>
</dbReference>
<proteinExistence type="predicted"/>
<reference evidence="4 5" key="1">
    <citation type="submission" date="2024-09" db="EMBL/GenBank/DDBJ databases">
        <authorList>
            <person name="Sun Q."/>
            <person name="Mori K."/>
        </authorList>
    </citation>
    <scope>NUCLEOTIDE SEQUENCE [LARGE SCALE GENOMIC DNA]</scope>
    <source>
        <strain evidence="4 5">TISTR 1856</strain>
    </source>
</reference>